<comment type="caution">
    <text evidence="2">The sequence shown here is derived from an EMBL/GenBank/DDBJ whole genome shotgun (WGS) entry which is preliminary data.</text>
</comment>
<dbReference type="EMBL" id="NTYW01000025">
    <property type="protein sequence ID" value="PES34758.1"/>
    <property type="molecule type" value="Genomic_DNA"/>
</dbReference>
<dbReference type="RefSeq" id="WP_098278506.1">
    <property type="nucleotide sequence ID" value="NZ_NTYW01000025.1"/>
</dbReference>
<dbReference type="CDD" id="cd05400">
    <property type="entry name" value="NT_2-5OAS_ClassI-CCAase"/>
    <property type="match status" value="1"/>
</dbReference>
<accession>A0AAE5P3L3</accession>
<organism evidence="2 3">
    <name type="scientific">Priestia megaterium</name>
    <name type="common">Bacillus megaterium</name>
    <dbReference type="NCBI Taxonomy" id="1404"/>
    <lineage>
        <taxon>Bacteria</taxon>
        <taxon>Bacillati</taxon>
        <taxon>Bacillota</taxon>
        <taxon>Bacilli</taxon>
        <taxon>Bacillales</taxon>
        <taxon>Bacillaceae</taxon>
        <taxon>Priestia</taxon>
    </lineage>
</organism>
<dbReference type="InterPro" id="IPR006116">
    <property type="entry name" value="NT_2-5OAS_ClassI-CCAase"/>
</dbReference>
<protein>
    <submittedName>
        <fullName evidence="2">tRNA nucleotidyltransferase</fullName>
    </submittedName>
</protein>
<gene>
    <name evidence="2" type="ORF">CN497_19295</name>
</gene>
<dbReference type="AlphaFoldDB" id="A0AAE5P3L3"/>
<dbReference type="InterPro" id="IPR043519">
    <property type="entry name" value="NT_sf"/>
</dbReference>
<dbReference type="InterPro" id="IPR053550">
    <property type="entry name" value="CD-NTase"/>
</dbReference>
<dbReference type="SUPFAM" id="SSF81301">
    <property type="entry name" value="Nucleotidyltransferase"/>
    <property type="match status" value="1"/>
</dbReference>
<evidence type="ECO:0000256" key="1">
    <source>
        <dbReference type="ARBA" id="ARBA00023118"/>
    </source>
</evidence>
<dbReference type="GO" id="GO:0016779">
    <property type="term" value="F:nucleotidyltransferase activity"/>
    <property type="evidence" value="ECO:0007669"/>
    <property type="project" value="InterPro"/>
</dbReference>
<keyword evidence="1" id="KW-0051">Antiviral defense</keyword>
<name>A0AAE5P3L3_PRIMG</name>
<dbReference type="GO" id="GO:0051607">
    <property type="term" value="P:defense response to virus"/>
    <property type="evidence" value="ECO:0007669"/>
    <property type="project" value="UniProtKB-KW"/>
</dbReference>
<dbReference type="Pfam" id="PF18144">
    <property type="entry name" value="SMODS"/>
    <property type="match status" value="1"/>
</dbReference>
<dbReference type="NCBIfam" id="NF041117">
    <property type="entry name" value="CBASS_cyclase_b"/>
    <property type="match status" value="1"/>
</dbReference>
<evidence type="ECO:0000313" key="3">
    <source>
        <dbReference type="Proteomes" id="UP000220341"/>
    </source>
</evidence>
<dbReference type="Gene3D" id="3.30.460.10">
    <property type="entry name" value="Beta Polymerase, domain 2"/>
    <property type="match status" value="1"/>
</dbReference>
<sequence length="305" mass="34322">MGGGGGYNIPSKTLSQLEQEKQDRINREKLEADINQHIKDYFQRINNRDVEGINRHLETIKSALEKDIEGFVDLKFGGSIIKSTYSKGISDVDMLVQINNSHLRTAKPIEVLHHFKEQIQKRLPKTEVEIGKLAITVKFSSGHEIQLLPSIKTETGYRIPRPGENKWSNVIRPSKFAEKLTNINKSNGNKVVPLIKLMKNINASLPEQRQLSGYHLESLAIDAFKNPANTPKTYRGMIEHFCRHAQGAVLKPITDSTGQSVHVDTYLGNAGSSDRKKASNTFKQLLKKMDKANSLNAWKDILGEK</sequence>
<reference evidence="2 3" key="1">
    <citation type="submission" date="2017-09" db="EMBL/GenBank/DDBJ databases">
        <title>Large-scale bioinformatics analysis of Bacillus genomes uncovers conserved roles of natural products in bacterial physiology.</title>
        <authorList>
            <consortium name="Agbiome Team Llc"/>
            <person name="Bleich R.M."/>
            <person name="Kirk G.J."/>
            <person name="Santa Maria K.C."/>
            <person name="Allen S.E."/>
            <person name="Farag S."/>
            <person name="Shank E.A."/>
            <person name="Bowers A."/>
        </authorList>
    </citation>
    <scope>NUCLEOTIDE SEQUENCE [LARGE SCALE GENOMIC DNA]</scope>
    <source>
        <strain evidence="2 3">AFS003013</strain>
    </source>
</reference>
<dbReference type="Proteomes" id="UP000220341">
    <property type="component" value="Unassembled WGS sequence"/>
</dbReference>
<evidence type="ECO:0000313" key="2">
    <source>
        <dbReference type="EMBL" id="PES34758.1"/>
    </source>
</evidence>
<proteinExistence type="predicted"/>